<dbReference type="AlphaFoldDB" id="A0A167SPC8"/>
<organism evidence="2 3">
    <name type="scientific">Athelia psychrophila</name>
    <dbReference type="NCBI Taxonomy" id="1759441"/>
    <lineage>
        <taxon>Eukaryota</taxon>
        <taxon>Fungi</taxon>
        <taxon>Dikarya</taxon>
        <taxon>Basidiomycota</taxon>
        <taxon>Agaricomycotina</taxon>
        <taxon>Agaricomycetes</taxon>
        <taxon>Agaricomycetidae</taxon>
        <taxon>Atheliales</taxon>
        <taxon>Atheliaceae</taxon>
        <taxon>Athelia</taxon>
    </lineage>
</organism>
<evidence type="ECO:0000256" key="1">
    <source>
        <dbReference type="SAM" id="MobiDB-lite"/>
    </source>
</evidence>
<evidence type="ECO:0000313" key="2">
    <source>
        <dbReference type="EMBL" id="KZP02111.1"/>
    </source>
</evidence>
<name>A0A167SPC8_9AGAM</name>
<protein>
    <submittedName>
        <fullName evidence="2">Uncharacterized protein</fullName>
    </submittedName>
</protein>
<keyword evidence="3" id="KW-1185">Reference proteome</keyword>
<feature type="compositionally biased region" description="Basic residues" evidence="1">
    <location>
        <begin position="83"/>
        <end position="93"/>
    </location>
</feature>
<dbReference type="Proteomes" id="UP000076532">
    <property type="component" value="Unassembled WGS sequence"/>
</dbReference>
<reference evidence="2 3" key="1">
    <citation type="journal article" date="2016" name="Mol. Biol. Evol.">
        <title>Comparative Genomics of Early-Diverging Mushroom-Forming Fungi Provides Insights into the Origins of Lignocellulose Decay Capabilities.</title>
        <authorList>
            <person name="Nagy L.G."/>
            <person name="Riley R."/>
            <person name="Tritt A."/>
            <person name="Adam C."/>
            <person name="Daum C."/>
            <person name="Floudas D."/>
            <person name="Sun H."/>
            <person name="Yadav J.S."/>
            <person name="Pangilinan J."/>
            <person name="Larsson K.H."/>
            <person name="Matsuura K."/>
            <person name="Barry K."/>
            <person name="Labutti K."/>
            <person name="Kuo R."/>
            <person name="Ohm R.A."/>
            <person name="Bhattacharya S.S."/>
            <person name="Shirouzu T."/>
            <person name="Yoshinaga Y."/>
            <person name="Martin F.M."/>
            <person name="Grigoriev I.V."/>
            <person name="Hibbett D.S."/>
        </authorList>
    </citation>
    <scope>NUCLEOTIDE SEQUENCE [LARGE SCALE GENOMIC DNA]</scope>
    <source>
        <strain evidence="2 3">CBS 109695</strain>
    </source>
</reference>
<feature type="compositionally biased region" description="Basic residues" evidence="1">
    <location>
        <begin position="12"/>
        <end position="26"/>
    </location>
</feature>
<gene>
    <name evidence="2" type="ORF">FIBSPDRAFT_970447</name>
</gene>
<sequence length="322" mass="35367">MASVNLPDPPKPARKAGRPPKRKYRARAPEPLKSPTPESTKLPLYNHNGTPGRAVQVFSPRIFFRKQHSLGLPQSSPSPIKASRPHAKVHVKRTKEPELPDYDGSQPPLPSLYNSLVRASNEPDKSPPTITESSSCDKGKETNHLPDLHSARRLTQALQDVLDANLLRGNALPTLRIPNHACLIHLCDAPHAPAPVTKSPSTASSDLQQFTPKALIVSSPEDASLELESVIGDPQFVEYHVDWDTSNNGPWISMLDMLNQVARNLQRSFVVFLGSGEMEASLIKTHFGSWTNQQGKKHNSDGTVTWEGFPQTPSVHILSSVL</sequence>
<feature type="compositionally biased region" description="Basic and acidic residues" evidence="1">
    <location>
        <begin position="135"/>
        <end position="144"/>
    </location>
</feature>
<evidence type="ECO:0000313" key="3">
    <source>
        <dbReference type="Proteomes" id="UP000076532"/>
    </source>
</evidence>
<feature type="region of interest" description="Disordered" evidence="1">
    <location>
        <begin position="68"/>
        <end position="144"/>
    </location>
</feature>
<proteinExistence type="predicted"/>
<dbReference type="EMBL" id="KV418983">
    <property type="protein sequence ID" value="KZP02111.1"/>
    <property type="molecule type" value="Genomic_DNA"/>
</dbReference>
<feature type="region of interest" description="Disordered" evidence="1">
    <location>
        <begin position="1"/>
        <end position="53"/>
    </location>
</feature>
<accession>A0A167SPC8</accession>